<dbReference type="SUPFAM" id="SSF53850">
    <property type="entry name" value="Periplasmic binding protein-like II"/>
    <property type="match status" value="1"/>
</dbReference>
<keyword evidence="7" id="KW-1185">Reference proteome</keyword>
<protein>
    <submittedName>
        <fullName evidence="6">ABC transporter substrate-binding protein</fullName>
    </submittedName>
</protein>
<keyword evidence="3" id="KW-0472">Membrane</keyword>
<evidence type="ECO:0000256" key="1">
    <source>
        <dbReference type="ARBA" id="ARBA00022475"/>
    </source>
</evidence>
<gene>
    <name evidence="6" type="ORF">J2TS6_24650</name>
</gene>
<evidence type="ECO:0000256" key="4">
    <source>
        <dbReference type="ARBA" id="ARBA00023139"/>
    </source>
</evidence>
<dbReference type="Gene3D" id="3.40.190.10">
    <property type="entry name" value="Periplasmic binding protein-like II"/>
    <property type="match status" value="1"/>
</dbReference>
<dbReference type="Pfam" id="PF01547">
    <property type="entry name" value="SBP_bac_1"/>
    <property type="match status" value="1"/>
</dbReference>
<dbReference type="PANTHER" id="PTHR43649:SF33">
    <property type="entry name" value="POLYGALACTURONAN_RHAMNOGALACTURONAN-BINDING PROTEIN YTCQ"/>
    <property type="match status" value="1"/>
</dbReference>
<keyword evidence="4" id="KW-0564">Palmitate</keyword>
<dbReference type="EMBL" id="BORQ01000003">
    <property type="protein sequence ID" value="GIO31324.1"/>
    <property type="molecule type" value="Genomic_DNA"/>
</dbReference>
<keyword evidence="5" id="KW-0449">Lipoprotein</keyword>
<evidence type="ECO:0000256" key="3">
    <source>
        <dbReference type="ARBA" id="ARBA00023136"/>
    </source>
</evidence>
<keyword evidence="2" id="KW-0732">Signal</keyword>
<reference evidence="6" key="1">
    <citation type="submission" date="2021-03" db="EMBL/GenBank/DDBJ databases">
        <title>Antimicrobial resistance genes in bacteria isolated from Japanese honey, and their potential for conferring macrolide and lincosamide resistance in the American foulbrood pathogen Paenibacillus larvae.</title>
        <authorList>
            <person name="Okamoto M."/>
            <person name="Kumagai M."/>
            <person name="Kanamori H."/>
            <person name="Takamatsu D."/>
        </authorList>
    </citation>
    <scope>NUCLEOTIDE SEQUENCE</scope>
    <source>
        <strain evidence="6">J2TS6</strain>
    </source>
</reference>
<dbReference type="InterPro" id="IPR006059">
    <property type="entry name" value="SBP"/>
</dbReference>
<dbReference type="PANTHER" id="PTHR43649">
    <property type="entry name" value="ARABINOSE-BINDING PROTEIN-RELATED"/>
    <property type="match status" value="1"/>
</dbReference>
<dbReference type="Proteomes" id="UP000679779">
    <property type="component" value="Unassembled WGS sequence"/>
</dbReference>
<keyword evidence="1" id="KW-1003">Cell membrane</keyword>
<evidence type="ECO:0000256" key="2">
    <source>
        <dbReference type="ARBA" id="ARBA00022729"/>
    </source>
</evidence>
<accession>A0A919XEY7</accession>
<evidence type="ECO:0000313" key="6">
    <source>
        <dbReference type="EMBL" id="GIO31324.1"/>
    </source>
</evidence>
<comment type="caution">
    <text evidence="6">The sequence shown here is derived from an EMBL/GenBank/DDBJ whole genome shotgun (WGS) entry which is preliminary data.</text>
</comment>
<proteinExistence type="predicted"/>
<sequence>MNNPNELAASDGKPKTITFSMYHYNAYYEQAKREYEAKHPDITINLKYAAKEDDDLSGQALEKFRQTTSTELLTGKGPDLIEMDWLPADKYVGRKLLVNLSSMMEQDSSFKKEQYFQNILDHANPGGSIYTVPLHFSLQALIGDKEAIERSNVSFNDTTWNWNQFTDVLKQLVQKGDYEYGYVYKAQISFIYDIVRGNYSRLVDAEHRKANFENGLFVQLLEQTKTMEEQKIASFDYRNFKKSYFIPVDINSPGSYVSNLKRSNYGKPAYYLESKGEGQQPGGFFSTYDNLAVNANSPVTAEAWDFLKFLMSGDEEPSTAQFFPISKAAYEKQVKRVLKDGVTVESEGKQNETIQVTETDLQDLDAIIAKAVNMKSDMPGEIQKIVFDEAPAFFSGQKSSEAVAKLIQNKVTTYLNE</sequence>
<evidence type="ECO:0000256" key="5">
    <source>
        <dbReference type="ARBA" id="ARBA00023288"/>
    </source>
</evidence>
<dbReference type="AlphaFoldDB" id="A0A919XEY7"/>
<dbReference type="InterPro" id="IPR050490">
    <property type="entry name" value="Bact_solute-bd_prot1"/>
</dbReference>
<name>A0A919XEY7_9BACL</name>
<organism evidence="6 7">
    <name type="scientific">Paenibacillus albilobatus</name>
    <dbReference type="NCBI Taxonomy" id="2716884"/>
    <lineage>
        <taxon>Bacteria</taxon>
        <taxon>Bacillati</taxon>
        <taxon>Bacillota</taxon>
        <taxon>Bacilli</taxon>
        <taxon>Bacillales</taxon>
        <taxon>Paenibacillaceae</taxon>
        <taxon>Paenibacillus</taxon>
    </lineage>
</organism>
<evidence type="ECO:0000313" key="7">
    <source>
        <dbReference type="Proteomes" id="UP000679779"/>
    </source>
</evidence>